<accession>A0A5M3ML14</accession>
<evidence type="ECO:0000259" key="2">
    <source>
        <dbReference type="Pfam" id="PF18721"/>
    </source>
</evidence>
<evidence type="ECO:0000259" key="1">
    <source>
        <dbReference type="Pfam" id="PF18718"/>
    </source>
</evidence>
<dbReference type="Pfam" id="PF18721">
    <property type="entry name" value="CxC6"/>
    <property type="match status" value="1"/>
</dbReference>
<name>A0A5M3ML14_CONPW</name>
<comment type="caution">
    <text evidence="3">The sequence shown here is derived from an EMBL/GenBank/DDBJ whole genome shotgun (WGS) entry which is preliminary data.</text>
</comment>
<dbReference type="GeneID" id="19203381"/>
<dbReference type="InterPro" id="IPR040898">
    <property type="entry name" value="CxC6"/>
</dbReference>
<feature type="domain" description="CxC6 like cysteine cluster associated with KDZ" evidence="2">
    <location>
        <begin position="346"/>
        <end position="412"/>
    </location>
</feature>
<evidence type="ECO:0008006" key="5">
    <source>
        <dbReference type="Google" id="ProtNLM"/>
    </source>
</evidence>
<dbReference type="AlphaFoldDB" id="A0A5M3ML14"/>
<dbReference type="OrthoDB" id="2501483at2759"/>
<reference evidence="4" key="1">
    <citation type="journal article" date="2012" name="Science">
        <title>The Paleozoic origin of enzymatic lignin decomposition reconstructed from 31 fungal genomes.</title>
        <authorList>
            <person name="Floudas D."/>
            <person name="Binder M."/>
            <person name="Riley R."/>
            <person name="Barry K."/>
            <person name="Blanchette R.A."/>
            <person name="Henrissat B."/>
            <person name="Martinez A.T."/>
            <person name="Otillar R."/>
            <person name="Spatafora J.W."/>
            <person name="Yadav J.S."/>
            <person name="Aerts A."/>
            <person name="Benoit I."/>
            <person name="Boyd A."/>
            <person name="Carlson A."/>
            <person name="Copeland A."/>
            <person name="Coutinho P.M."/>
            <person name="de Vries R.P."/>
            <person name="Ferreira P."/>
            <person name="Findley K."/>
            <person name="Foster B."/>
            <person name="Gaskell J."/>
            <person name="Glotzer D."/>
            <person name="Gorecki P."/>
            <person name="Heitman J."/>
            <person name="Hesse C."/>
            <person name="Hori C."/>
            <person name="Igarashi K."/>
            <person name="Jurgens J.A."/>
            <person name="Kallen N."/>
            <person name="Kersten P."/>
            <person name="Kohler A."/>
            <person name="Kuees U."/>
            <person name="Kumar T.K.A."/>
            <person name="Kuo A."/>
            <person name="LaButti K."/>
            <person name="Larrondo L.F."/>
            <person name="Lindquist E."/>
            <person name="Ling A."/>
            <person name="Lombard V."/>
            <person name="Lucas S."/>
            <person name="Lundell T."/>
            <person name="Martin R."/>
            <person name="McLaughlin D.J."/>
            <person name="Morgenstern I."/>
            <person name="Morin E."/>
            <person name="Murat C."/>
            <person name="Nagy L.G."/>
            <person name="Nolan M."/>
            <person name="Ohm R.A."/>
            <person name="Patyshakuliyeva A."/>
            <person name="Rokas A."/>
            <person name="Ruiz-Duenas F.J."/>
            <person name="Sabat G."/>
            <person name="Salamov A."/>
            <person name="Samejima M."/>
            <person name="Schmutz J."/>
            <person name="Slot J.C."/>
            <person name="St John F."/>
            <person name="Stenlid J."/>
            <person name="Sun H."/>
            <person name="Sun S."/>
            <person name="Syed K."/>
            <person name="Tsang A."/>
            <person name="Wiebenga A."/>
            <person name="Young D."/>
            <person name="Pisabarro A."/>
            <person name="Eastwood D.C."/>
            <person name="Martin F."/>
            <person name="Cullen D."/>
            <person name="Grigoriev I.V."/>
            <person name="Hibbett D.S."/>
        </authorList>
    </citation>
    <scope>NUCLEOTIDE SEQUENCE [LARGE SCALE GENOMIC DNA]</scope>
    <source>
        <strain evidence="4">RWD-64-598 SS2</strain>
    </source>
</reference>
<dbReference type="KEGG" id="cput:CONPUDRAFT_155153"/>
<keyword evidence="4" id="KW-1185">Reference proteome</keyword>
<sequence length="697" mass="80364">MSDNVFKLYRRLTNFPELETLTMDQLQDFIEACCEVRHAFMIVQRSSQSSCSPPSYIPEAFIGWLADVTYLDLSQLEALWKALKEHIWTKPRMKERSQRLVAIFERTGWKRGIPLISLHPPNTTCTNSLCDNNNELRRQDIHEAVVFTLEHGVQMASLVNFTCGTCRHQYHHNYYIHDDNLTRTFYDEIPEYIEVDNHHYIDIRLMEMFTTAMRVSSTSATACAKIYEDAFARNGPSFDSYYSYSRLDPTDFALRFSPHMTPEQIWVGFTVLALLRDRKAIGEEYPLSVPHQGSHRDRYETAMRERNERIVRLGQPELRHYCDGCMRVWEVETDEGIKRWKCQVAVSDGITIGHFVCKIFRCLNALDKKTNHFCDDHKYLANICAVENCERSISPTERTKSTCDDKSHRDMEIKSRNRGQSMFALKERLARCKTSRPEASIDEETDTALLDDSEEWYEIDSAGNILQHVNSRPVNVGVADDVSETVTTVTSIADASSTSTSTQGQTKPVHQPKQPKRFKILLARRRSCCEVTIVWPCGVILARATLVGAEAVSNVLDFVKRVFTIPGAQKPEHWIYDTACDAKRQAQNDPWWDDVGMCVDPFHLLNKHKETHEYCQLHCNPADYPELLSDDGKSWWFNSSIAEQVNVWLGSYHAMLREMTPTRYDFFLDEMVRLRNAEVVSLLKAKGKCPNLSPLED</sequence>
<dbReference type="OMA" id="NCERSIS"/>
<evidence type="ECO:0000313" key="4">
    <source>
        <dbReference type="Proteomes" id="UP000053558"/>
    </source>
</evidence>
<protein>
    <recommendedName>
        <fullName evidence="5">CxC5 like cysteine cluster associated with KDZ domain-containing protein</fullName>
    </recommendedName>
</protein>
<evidence type="ECO:0000313" key="3">
    <source>
        <dbReference type="EMBL" id="EIW79756.1"/>
    </source>
</evidence>
<dbReference type="Proteomes" id="UP000053558">
    <property type="component" value="Unassembled WGS sequence"/>
</dbReference>
<dbReference type="InterPro" id="IPR041539">
    <property type="entry name" value="CxC5"/>
</dbReference>
<dbReference type="RefSeq" id="XP_007770107.1">
    <property type="nucleotide sequence ID" value="XM_007771917.1"/>
</dbReference>
<gene>
    <name evidence="3" type="ORF">CONPUDRAFT_155153</name>
</gene>
<dbReference type="EMBL" id="JH711580">
    <property type="protein sequence ID" value="EIW79756.1"/>
    <property type="molecule type" value="Genomic_DNA"/>
</dbReference>
<organism evidence="3 4">
    <name type="scientific">Coniophora puteana (strain RWD-64-598)</name>
    <name type="common">Brown rot fungus</name>
    <dbReference type="NCBI Taxonomy" id="741705"/>
    <lineage>
        <taxon>Eukaryota</taxon>
        <taxon>Fungi</taxon>
        <taxon>Dikarya</taxon>
        <taxon>Basidiomycota</taxon>
        <taxon>Agaricomycotina</taxon>
        <taxon>Agaricomycetes</taxon>
        <taxon>Agaricomycetidae</taxon>
        <taxon>Boletales</taxon>
        <taxon>Coniophorineae</taxon>
        <taxon>Coniophoraceae</taxon>
        <taxon>Coniophora</taxon>
    </lineage>
</organism>
<dbReference type="Pfam" id="PF18718">
    <property type="entry name" value="CxC5"/>
    <property type="match status" value="1"/>
</dbReference>
<feature type="domain" description="CxC5 like cysteine cluster associated with KDZ" evidence="1">
    <location>
        <begin position="113"/>
        <end position="231"/>
    </location>
</feature>
<proteinExistence type="predicted"/>